<keyword evidence="2" id="KW-1185">Reference proteome</keyword>
<name>A0A0P1AKB5_PLAHL</name>
<dbReference type="GeneID" id="36406221"/>
<proteinExistence type="predicted"/>
<dbReference type="Proteomes" id="UP000054928">
    <property type="component" value="Unassembled WGS sequence"/>
</dbReference>
<evidence type="ECO:0000313" key="2">
    <source>
        <dbReference type="Proteomes" id="UP000054928"/>
    </source>
</evidence>
<dbReference type="RefSeq" id="XP_024577362.1">
    <property type="nucleotide sequence ID" value="XM_024726713.1"/>
</dbReference>
<dbReference type="OrthoDB" id="109021at2759"/>
<reference evidence="2" key="1">
    <citation type="submission" date="2014-09" db="EMBL/GenBank/DDBJ databases">
        <authorList>
            <person name="Sharma Rahul"/>
            <person name="Thines Marco"/>
        </authorList>
    </citation>
    <scope>NUCLEOTIDE SEQUENCE [LARGE SCALE GENOMIC DNA]</scope>
</reference>
<dbReference type="EMBL" id="CCYD01000524">
    <property type="protein sequence ID" value="CEG40993.1"/>
    <property type="molecule type" value="Genomic_DNA"/>
</dbReference>
<sequence>MTGEEDGDITHEATPAVDAFLKLDEMIFEEFIRALKAGDLDEVVITRPEKEINLSSLLDEAVLEDTKNAERAWWIQKNPSDSYYPLVKKFKVVVSKVPPSVFPPDRGMRHEMNLVPKTN</sequence>
<accession>A0A0P1AKB5</accession>
<protein>
    <recommendedName>
        <fullName evidence="3">Reverse transcriptase</fullName>
    </recommendedName>
</protein>
<organism evidence="1 2">
    <name type="scientific">Plasmopara halstedii</name>
    <name type="common">Downy mildew of sunflower</name>
    <dbReference type="NCBI Taxonomy" id="4781"/>
    <lineage>
        <taxon>Eukaryota</taxon>
        <taxon>Sar</taxon>
        <taxon>Stramenopiles</taxon>
        <taxon>Oomycota</taxon>
        <taxon>Peronosporomycetes</taxon>
        <taxon>Peronosporales</taxon>
        <taxon>Peronosporaceae</taxon>
        <taxon>Plasmopara</taxon>
    </lineage>
</organism>
<evidence type="ECO:0008006" key="3">
    <source>
        <dbReference type="Google" id="ProtNLM"/>
    </source>
</evidence>
<dbReference type="AlphaFoldDB" id="A0A0P1AKB5"/>
<evidence type="ECO:0000313" key="1">
    <source>
        <dbReference type="EMBL" id="CEG40993.1"/>
    </source>
</evidence>